<accession>A0ABN8JEZ0</accession>
<name>A0ABN8JEZ0_9HYPH</name>
<evidence type="ECO:0000313" key="3">
    <source>
        <dbReference type="Proteomes" id="UP001153050"/>
    </source>
</evidence>
<dbReference type="Proteomes" id="UP001153050">
    <property type="component" value="Unassembled WGS sequence"/>
</dbReference>
<dbReference type="SUPFAM" id="SSF160631">
    <property type="entry name" value="SMI1/KNR4-like"/>
    <property type="match status" value="1"/>
</dbReference>
<evidence type="ECO:0000259" key="1">
    <source>
        <dbReference type="SMART" id="SM00860"/>
    </source>
</evidence>
<dbReference type="InterPro" id="IPR018958">
    <property type="entry name" value="Knr4/Smi1-like_dom"/>
</dbReference>
<dbReference type="SMART" id="SM00860">
    <property type="entry name" value="SMI1_KNR4"/>
    <property type="match status" value="1"/>
</dbReference>
<gene>
    <name evidence="2" type="ORF">MES5069_140053</name>
</gene>
<dbReference type="Pfam" id="PF09346">
    <property type="entry name" value="SMI1_KNR4"/>
    <property type="match status" value="1"/>
</dbReference>
<sequence length="187" mass="21239">MMNNNDREKLVSEIASAKAELERLMFDEDSVPPPARPATERKIEIFEKKCGFPLPPAFRAFLLLHDGWPDFDGDAAILGTGGRNQEWIEETLDDLWENFEDFGKENPIEEGAIPIVLGEDANTSLFLWPPDKENGGVATFREYRLAELTHTYTDFDEYLLQFLKSLRGAIELERNGEEAPDSGEDNE</sequence>
<proteinExistence type="predicted"/>
<dbReference type="EMBL" id="CAKXZT010000046">
    <property type="protein sequence ID" value="CAH2396624.1"/>
    <property type="molecule type" value="Genomic_DNA"/>
</dbReference>
<evidence type="ECO:0000313" key="2">
    <source>
        <dbReference type="EMBL" id="CAH2396624.1"/>
    </source>
</evidence>
<dbReference type="RefSeq" id="WP_254016924.1">
    <property type="nucleotide sequence ID" value="NZ_CAKXZT010000046.1"/>
</dbReference>
<dbReference type="Gene3D" id="3.40.1580.10">
    <property type="entry name" value="SMI1/KNR4-like"/>
    <property type="match status" value="1"/>
</dbReference>
<protein>
    <submittedName>
        <fullName evidence="2">SMI1_KNR4 domain-containing protein</fullName>
    </submittedName>
</protein>
<feature type="domain" description="Knr4/Smi1-like" evidence="1">
    <location>
        <begin position="37"/>
        <end position="161"/>
    </location>
</feature>
<keyword evidence="3" id="KW-1185">Reference proteome</keyword>
<comment type="caution">
    <text evidence="2">The sequence shown here is derived from an EMBL/GenBank/DDBJ whole genome shotgun (WGS) entry which is preliminary data.</text>
</comment>
<organism evidence="2 3">
    <name type="scientific">Mesorhizobium escarrei</name>
    <dbReference type="NCBI Taxonomy" id="666018"/>
    <lineage>
        <taxon>Bacteria</taxon>
        <taxon>Pseudomonadati</taxon>
        <taxon>Pseudomonadota</taxon>
        <taxon>Alphaproteobacteria</taxon>
        <taxon>Hyphomicrobiales</taxon>
        <taxon>Phyllobacteriaceae</taxon>
        <taxon>Mesorhizobium</taxon>
    </lineage>
</organism>
<reference evidence="2 3" key="1">
    <citation type="submission" date="2022-03" db="EMBL/GenBank/DDBJ databases">
        <authorList>
            <person name="Brunel B."/>
        </authorList>
    </citation>
    <scope>NUCLEOTIDE SEQUENCE [LARGE SCALE GENOMIC DNA]</scope>
    <source>
        <strain evidence="2">STM5069sample</strain>
    </source>
</reference>
<dbReference type="InterPro" id="IPR037883">
    <property type="entry name" value="Knr4/Smi1-like_sf"/>
</dbReference>